<organism evidence="1 2">
    <name type="scientific">Actinoallomurus iriomotensis</name>
    <dbReference type="NCBI Taxonomy" id="478107"/>
    <lineage>
        <taxon>Bacteria</taxon>
        <taxon>Bacillati</taxon>
        <taxon>Actinomycetota</taxon>
        <taxon>Actinomycetes</taxon>
        <taxon>Streptosporangiales</taxon>
        <taxon>Thermomonosporaceae</taxon>
        <taxon>Actinoallomurus</taxon>
    </lineage>
</organism>
<sequence>MVVTLGALKVTSCDVPSPQHDIINQLFRDHPRLAVDILHDVMGVDVPIDRPVRVESNDFNDRPSKDFQPDTVIVVGSPQEPVHGIIVEVQQEKTEAKRRQLPRYAAALWLMLRCPVTVLCVCPDVDVAAWYAEPIETTLPGFVLRAVVLGPKQVPVITDLEVAAAHPELAALGVMVHGRNQEVLRTFAYALKAVEDSEHGVYYSEYAYVMATPEAQNILRKIMASTDWPVFSPFAKEHYGRGKADGLQEGEAKGEAKSILAILAARQIEVTEDVRARIHSCTDMEQLDMWLKRAVVANSVTDIFD</sequence>
<dbReference type="PANTHER" id="PTHR34613:SF1">
    <property type="entry name" value="SLL6017 PROTEIN"/>
    <property type="match status" value="1"/>
</dbReference>
<dbReference type="AlphaFoldDB" id="A0A9W6RJL2"/>
<comment type="caution">
    <text evidence="1">The sequence shown here is derived from an EMBL/GenBank/DDBJ whole genome shotgun (WGS) entry which is preliminary data.</text>
</comment>
<dbReference type="RefSeq" id="WP_285625350.1">
    <property type="nucleotide sequence ID" value="NZ_BSTJ01000006.1"/>
</dbReference>
<proteinExistence type="predicted"/>
<evidence type="ECO:0000313" key="2">
    <source>
        <dbReference type="Proteomes" id="UP001165135"/>
    </source>
</evidence>
<accession>A0A9W6RJL2</accession>
<gene>
    <name evidence="1" type="ORF">Airi01_049910</name>
</gene>
<dbReference type="EMBL" id="BSTJ01000006">
    <property type="protein sequence ID" value="GLY76724.1"/>
    <property type="molecule type" value="Genomic_DNA"/>
</dbReference>
<evidence type="ECO:0000313" key="1">
    <source>
        <dbReference type="EMBL" id="GLY76724.1"/>
    </source>
</evidence>
<name>A0A9W6RJL2_9ACTN</name>
<reference evidence="1" key="1">
    <citation type="submission" date="2023-03" db="EMBL/GenBank/DDBJ databases">
        <title>Actinoallomurus iriomotensis NBRC 103681.</title>
        <authorList>
            <person name="Ichikawa N."/>
            <person name="Sato H."/>
            <person name="Tonouchi N."/>
        </authorList>
    </citation>
    <scope>NUCLEOTIDE SEQUENCE</scope>
    <source>
        <strain evidence="1">NBRC 103681</strain>
    </source>
</reference>
<dbReference type="Proteomes" id="UP001165135">
    <property type="component" value="Unassembled WGS sequence"/>
</dbReference>
<dbReference type="PANTHER" id="PTHR34613">
    <property type="entry name" value="SLL0800 PROTEIN"/>
    <property type="match status" value="1"/>
</dbReference>
<protein>
    <submittedName>
        <fullName evidence="1">Uncharacterized protein</fullName>
    </submittedName>
</protein>